<protein>
    <recommendedName>
        <fullName evidence="1">Chorismatase FkbO/Hyg5-like N-terminal domain-containing protein</fullName>
    </recommendedName>
</protein>
<proteinExistence type="predicted"/>
<dbReference type="RefSeq" id="WP_322520354.1">
    <property type="nucleotide sequence ID" value="NZ_CP140153.1"/>
</dbReference>
<evidence type="ECO:0000313" key="2">
    <source>
        <dbReference type="EMBL" id="WQH15323.1"/>
    </source>
</evidence>
<sequence>MTARARPSRLPDEARDRLLAALCLPDSNHGEGNGCIGTLPLTRLDDADSDPVEVFLAPSEVTLQQQGGECFAHADGWVFGNLPIDESEGLALGAESAYGRLFERLDRARTPHLWRVWHYLPEINAIDAGSGLERYRLFNQGRAAAFDHAGQAPSASAPAACALGSPDGTKGRLFYLAAATPTQRIENPRQVSAWNYPVRYGPKSPLFARAALASGARHDWLFVSGTASIVGHETRHHDDVVKQTEETIANLETVLEQANARRDAPARRFAWDETGLLRIYLRHPAHLVPVRECIDRWLDDRVEQVYLQADICREDLLVEIEATLRLPRDGTAAIDTVWPAL</sequence>
<dbReference type="InterPro" id="IPR049368">
    <property type="entry name" value="FkbO_Hyg5-like_N"/>
</dbReference>
<dbReference type="Gene3D" id="3.30.1330.40">
    <property type="entry name" value="RutC-like"/>
    <property type="match status" value="1"/>
</dbReference>
<accession>A0ABZ0YTL5</accession>
<reference evidence="2 3" key="1">
    <citation type="submission" date="2023-11" db="EMBL/GenBank/DDBJ databases">
        <title>MicrobeMod: A computational toolkit for identifying prokaryotic methylation and restriction-modification with nanopore sequencing.</title>
        <authorList>
            <person name="Crits-Christoph A."/>
            <person name="Kang S.C."/>
            <person name="Lee H."/>
            <person name="Ostrov N."/>
        </authorList>
    </citation>
    <scope>NUCLEOTIDE SEQUENCE [LARGE SCALE GENOMIC DNA]</scope>
    <source>
        <strain evidence="2 3">ATCC 49870</strain>
    </source>
</reference>
<dbReference type="Proteomes" id="UP001327459">
    <property type="component" value="Chromosome"/>
</dbReference>
<name>A0ABZ0YTL5_9GAMM</name>
<organism evidence="2 3">
    <name type="scientific">Guyparkeria halophila</name>
    <dbReference type="NCBI Taxonomy" id="47960"/>
    <lineage>
        <taxon>Bacteria</taxon>
        <taxon>Pseudomonadati</taxon>
        <taxon>Pseudomonadota</taxon>
        <taxon>Gammaproteobacteria</taxon>
        <taxon>Chromatiales</taxon>
        <taxon>Thioalkalibacteraceae</taxon>
        <taxon>Guyparkeria</taxon>
    </lineage>
</organism>
<gene>
    <name evidence="2" type="ORF">SR882_06000</name>
</gene>
<dbReference type="InterPro" id="IPR035959">
    <property type="entry name" value="RutC-like_sf"/>
</dbReference>
<keyword evidence="3" id="KW-1185">Reference proteome</keyword>
<evidence type="ECO:0000259" key="1">
    <source>
        <dbReference type="Pfam" id="PF21168"/>
    </source>
</evidence>
<feature type="domain" description="Chorismatase FkbO/Hyg5-like N-terminal" evidence="1">
    <location>
        <begin position="53"/>
        <end position="169"/>
    </location>
</feature>
<dbReference type="SUPFAM" id="SSF55298">
    <property type="entry name" value="YjgF-like"/>
    <property type="match status" value="1"/>
</dbReference>
<dbReference type="Pfam" id="PF21168">
    <property type="entry name" value="FkbO_Hyg5-like_N"/>
    <property type="match status" value="1"/>
</dbReference>
<evidence type="ECO:0000313" key="3">
    <source>
        <dbReference type="Proteomes" id="UP001327459"/>
    </source>
</evidence>
<dbReference type="EMBL" id="CP140153">
    <property type="protein sequence ID" value="WQH15323.1"/>
    <property type="molecule type" value="Genomic_DNA"/>
</dbReference>